<dbReference type="HOGENOM" id="CLU_2030829_0_0_1"/>
<dbReference type="Gramene" id="PGSC0003DMT400086194">
    <property type="protein sequence ID" value="PGSC0003DMT400086194"/>
    <property type="gene ID" value="PGSC0003DMG400035765"/>
</dbReference>
<reference evidence="4" key="1">
    <citation type="journal article" date="2011" name="Nature">
        <title>Genome sequence and analysis of the tuber crop potato.</title>
        <authorList>
            <consortium name="The Potato Genome Sequencing Consortium"/>
        </authorList>
    </citation>
    <scope>NUCLEOTIDE SEQUENCE [LARGE SCALE GENOMIC DNA]</scope>
    <source>
        <strain evidence="4">cv. DM1-3 516 R44</strain>
    </source>
</reference>
<evidence type="ECO:0000256" key="1">
    <source>
        <dbReference type="SAM" id="MobiDB-lite"/>
    </source>
</evidence>
<feature type="compositionally biased region" description="Basic and acidic residues" evidence="1">
    <location>
        <begin position="72"/>
        <end position="122"/>
    </location>
</feature>
<evidence type="ECO:0000313" key="4">
    <source>
        <dbReference type="Proteomes" id="UP000011115"/>
    </source>
</evidence>
<proteinExistence type="predicted"/>
<accession>M1DB75</accession>
<name>M1DB75_SOLTU</name>
<protein>
    <recommendedName>
        <fullName evidence="2">Retrotransposon Copia-like N-terminal domain-containing protein</fullName>
    </recommendedName>
</protein>
<sequence>MNTVTMVSPSSNAQIHLSLINVASFVSIKLAGRSNYIPWRTQIVCLLQSHDLLDFVDGTIQFPLPSIASADEPAKEEEGKGDGIEPPKEEEEKRDEIEPAKEEEELKRDEIEPPKEEEEKGG</sequence>
<dbReference type="InParanoid" id="M1DB75"/>
<reference evidence="3" key="2">
    <citation type="submission" date="2015-06" db="UniProtKB">
        <authorList>
            <consortium name="EnsemblPlants"/>
        </authorList>
    </citation>
    <scope>IDENTIFICATION</scope>
    <source>
        <strain evidence="3">DM1-3 516 R44</strain>
    </source>
</reference>
<dbReference type="InterPro" id="IPR029472">
    <property type="entry name" value="Copia-like_N"/>
</dbReference>
<dbReference type="Proteomes" id="UP000011115">
    <property type="component" value="Unassembled WGS sequence"/>
</dbReference>
<feature type="domain" description="Retrotransposon Copia-like N-terminal" evidence="2">
    <location>
        <begin position="24"/>
        <end position="63"/>
    </location>
</feature>
<keyword evidence="4" id="KW-1185">Reference proteome</keyword>
<evidence type="ECO:0000259" key="2">
    <source>
        <dbReference type="Pfam" id="PF14244"/>
    </source>
</evidence>
<dbReference type="EnsemblPlants" id="PGSC0003DMT400086194">
    <property type="protein sequence ID" value="PGSC0003DMT400086194"/>
    <property type="gene ID" value="PGSC0003DMG400035765"/>
</dbReference>
<organism evidence="3 4">
    <name type="scientific">Solanum tuberosum</name>
    <name type="common">Potato</name>
    <dbReference type="NCBI Taxonomy" id="4113"/>
    <lineage>
        <taxon>Eukaryota</taxon>
        <taxon>Viridiplantae</taxon>
        <taxon>Streptophyta</taxon>
        <taxon>Embryophyta</taxon>
        <taxon>Tracheophyta</taxon>
        <taxon>Spermatophyta</taxon>
        <taxon>Magnoliopsida</taxon>
        <taxon>eudicotyledons</taxon>
        <taxon>Gunneridae</taxon>
        <taxon>Pentapetalae</taxon>
        <taxon>asterids</taxon>
        <taxon>lamiids</taxon>
        <taxon>Solanales</taxon>
        <taxon>Solanaceae</taxon>
        <taxon>Solanoideae</taxon>
        <taxon>Solaneae</taxon>
        <taxon>Solanum</taxon>
    </lineage>
</organism>
<dbReference type="AlphaFoldDB" id="M1DB75"/>
<dbReference type="Pfam" id="PF14244">
    <property type="entry name" value="Retrotran_gag_3"/>
    <property type="match status" value="1"/>
</dbReference>
<feature type="region of interest" description="Disordered" evidence="1">
    <location>
        <begin position="66"/>
        <end position="122"/>
    </location>
</feature>
<evidence type="ECO:0000313" key="3">
    <source>
        <dbReference type="EnsemblPlants" id="PGSC0003DMT400086194"/>
    </source>
</evidence>
<dbReference type="PaxDb" id="4113-PGSC0003DMT400086194"/>